<dbReference type="SUPFAM" id="SSF53448">
    <property type="entry name" value="Nucleotide-diphospho-sugar transferases"/>
    <property type="match status" value="1"/>
</dbReference>
<comment type="caution">
    <text evidence="2">The sequence shown here is derived from an EMBL/GenBank/DDBJ whole genome shotgun (WGS) entry which is preliminary data.</text>
</comment>
<dbReference type="AlphaFoldDB" id="A0A1Y4T083"/>
<sequence>MSDFKYLVTVIIPVYNTQDYIEECVLSIENQKMDVSKIEVLLINDGSKDQSGNICENLSKKYANITYICKDNSGVSDTRNIGIQRARGKYIMLLDSDDYLDKKSIKNLVDFFDKHYNEVDLITYPIYWDRNGKISLHGRYSSKNYDKGTGIYDLNQYPHLN</sequence>
<proteinExistence type="predicted"/>
<reference evidence="2 3" key="1">
    <citation type="journal article" date="2018" name="BMC Genomics">
        <title>Whole genome sequencing and function prediction of 133 gut anaerobes isolated from chicken caecum in pure cultures.</title>
        <authorList>
            <person name="Medvecky M."/>
            <person name="Cejkova D."/>
            <person name="Polansky O."/>
            <person name="Karasova D."/>
            <person name="Kubasova T."/>
            <person name="Cizek A."/>
            <person name="Rychlik I."/>
        </authorList>
    </citation>
    <scope>NUCLEOTIDE SEQUENCE [LARGE SCALE GENOMIC DNA]</scope>
    <source>
        <strain evidence="2 3">An13</strain>
    </source>
</reference>
<name>A0A1Y4T083_9FIRM</name>
<dbReference type="OrthoDB" id="396512at2"/>
<dbReference type="Gene3D" id="3.90.550.10">
    <property type="entry name" value="Spore Coat Polysaccharide Biosynthesis Protein SpsA, Chain A"/>
    <property type="match status" value="1"/>
</dbReference>
<dbReference type="CDD" id="cd00761">
    <property type="entry name" value="Glyco_tranf_GTA_type"/>
    <property type="match status" value="1"/>
</dbReference>
<dbReference type="EMBL" id="NFLJ01000017">
    <property type="protein sequence ID" value="OUQ34403.1"/>
    <property type="molecule type" value="Genomic_DNA"/>
</dbReference>
<dbReference type="PANTHER" id="PTHR22916">
    <property type="entry name" value="GLYCOSYLTRANSFERASE"/>
    <property type="match status" value="1"/>
</dbReference>
<feature type="domain" description="Glycosyltransferase 2-like" evidence="1">
    <location>
        <begin position="9"/>
        <end position="140"/>
    </location>
</feature>
<dbReference type="InterPro" id="IPR001173">
    <property type="entry name" value="Glyco_trans_2-like"/>
</dbReference>
<feature type="non-terminal residue" evidence="2">
    <location>
        <position position="161"/>
    </location>
</feature>
<dbReference type="PANTHER" id="PTHR22916:SF3">
    <property type="entry name" value="UDP-GLCNAC:BETAGAL BETA-1,3-N-ACETYLGLUCOSAMINYLTRANSFERASE-LIKE PROTEIN 1"/>
    <property type="match status" value="1"/>
</dbReference>
<gene>
    <name evidence="2" type="ORF">B5E75_07125</name>
</gene>
<dbReference type="Pfam" id="PF00535">
    <property type="entry name" value="Glycos_transf_2"/>
    <property type="match status" value="1"/>
</dbReference>
<evidence type="ECO:0000259" key="1">
    <source>
        <dbReference type="Pfam" id="PF00535"/>
    </source>
</evidence>
<dbReference type="RefSeq" id="WP_143746943.1">
    <property type="nucleotide sequence ID" value="NZ_NFLJ01000017.1"/>
</dbReference>
<dbReference type="GO" id="GO:0016758">
    <property type="term" value="F:hexosyltransferase activity"/>
    <property type="evidence" value="ECO:0007669"/>
    <property type="project" value="UniProtKB-ARBA"/>
</dbReference>
<evidence type="ECO:0000313" key="3">
    <source>
        <dbReference type="Proteomes" id="UP000195305"/>
    </source>
</evidence>
<dbReference type="Proteomes" id="UP000195305">
    <property type="component" value="Unassembled WGS sequence"/>
</dbReference>
<keyword evidence="3" id="KW-1185">Reference proteome</keyword>
<evidence type="ECO:0000313" key="2">
    <source>
        <dbReference type="EMBL" id="OUQ34403.1"/>
    </source>
</evidence>
<organism evidence="2 3">
    <name type="scientific">Massilimicrobiota timonensis</name>
    <dbReference type="NCBI Taxonomy" id="1776392"/>
    <lineage>
        <taxon>Bacteria</taxon>
        <taxon>Bacillati</taxon>
        <taxon>Bacillota</taxon>
        <taxon>Erysipelotrichia</taxon>
        <taxon>Erysipelotrichales</taxon>
        <taxon>Erysipelotrichaceae</taxon>
        <taxon>Massilimicrobiota</taxon>
    </lineage>
</organism>
<dbReference type="InterPro" id="IPR029044">
    <property type="entry name" value="Nucleotide-diphossugar_trans"/>
</dbReference>
<protein>
    <recommendedName>
        <fullName evidence="1">Glycosyltransferase 2-like domain-containing protein</fullName>
    </recommendedName>
</protein>
<accession>A0A1Y4T083</accession>